<accession>A0A397TVN4</accession>
<dbReference type="Gene3D" id="3.30.70.980">
    <property type="match status" value="2"/>
</dbReference>
<dbReference type="Proteomes" id="UP000265703">
    <property type="component" value="Unassembled WGS sequence"/>
</dbReference>
<name>A0A397TVN4_9GLOM</name>
<comment type="similarity">
    <text evidence="1">Belongs to the TACO1 family.</text>
</comment>
<dbReference type="Pfam" id="PF20772">
    <property type="entry name" value="TACO1_YebC_N"/>
    <property type="match status" value="1"/>
</dbReference>
<reference evidence="4 5" key="1">
    <citation type="submission" date="2018-06" db="EMBL/GenBank/DDBJ databases">
        <title>Comparative genomics reveals the genomic features of Rhizophagus irregularis, R. cerebriforme, R. diaphanum and Gigaspora rosea, and their symbiotic lifestyle signature.</title>
        <authorList>
            <person name="Morin E."/>
            <person name="San Clemente H."/>
            <person name="Chen E.C.H."/>
            <person name="De La Providencia I."/>
            <person name="Hainaut M."/>
            <person name="Kuo A."/>
            <person name="Kohler A."/>
            <person name="Murat C."/>
            <person name="Tang N."/>
            <person name="Roy S."/>
            <person name="Loubradou J."/>
            <person name="Henrissat B."/>
            <person name="Grigoriev I.V."/>
            <person name="Corradi N."/>
            <person name="Roux C."/>
            <person name="Martin F.M."/>
        </authorList>
    </citation>
    <scope>NUCLEOTIDE SEQUENCE [LARGE SCALE GENOMIC DNA]</scope>
    <source>
        <strain evidence="4 5">DAOM 227022</strain>
    </source>
</reference>
<dbReference type="PANTHER" id="PTHR12532:SF0">
    <property type="entry name" value="TRANSLATIONAL ACTIVATOR OF CYTOCHROME C OXIDASE 1"/>
    <property type="match status" value="1"/>
</dbReference>
<dbReference type="GO" id="GO:0005739">
    <property type="term" value="C:mitochondrion"/>
    <property type="evidence" value="ECO:0007669"/>
    <property type="project" value="TreeGrafter"/>
</dbReference>
<dbReference type="OrthoDB" id="2017544at2759"/>
<dbReference type="EMBL" id="QKYT01000006">
    <property type="protein sequence ID" value="RIA99231.1"/>
    <property type="molecule type" value="Genomic_DNA"/>
</dbReference>
<dbReference type="Gene3D" id="1.10.10.200">
    <property type="match status" value="1"/>
</dbReference>
<protein>
    <submittedName>
        <fullName evidence="4">Transcriptional regulator TACO1-like protein</fullName>
    </submittedName>
</protein>
<dbReference type="STRING" id="658196.A0A397TVN4"/>
<keyword evidence="5" id="KW-1185">Reference proteome</keyword>
<dbReference type="AlphaFoldDB" id="A0A397TVN4"/>
<evidence type="ECO:0000256" key="1">
    <source>
        <dbReference type="ARBA" id="ARBA00008724"/>
    </source>
</evidence>
<dbReference type="InterPro" id="IPR026564">
    <property type="entry name" value="Transcrip_reg_TACO1-like_dom3"/>
</dbReference>
<dbReference type="InterPro" id="IPR048300">
    <property type="entry name" value="TACO1_YebC-like_2nd/3rd_dom"/>
</dbReference>
<comment type="caution">
    <text evidence="4">The sequence shown here is derived from an EMBL/GenBank/DDBJ whole genome shotgun (WGS) entry which is preliminary data.</text>
</comment>
<proteinExistence type="inferred from homology"/>
<dbReference type="HAMAP" id="MF_00693">
    <property type="entry name" value="Transcrip_reg_TACO1"/>
    <property type="match status" value="1"/>
</dbReference>
<organism evidence="4 5">
    <name type="scientific">Glomus cerebriforme</name>
    <dbReference type="NCBI Taxonomy" id="658196"/>
    <lineage>
        <taxon>Eukaryota</taxon>
        <taxon>Fungi</taxon>
        <taxon>Fungi incertae sedis</taxon>
        <taxon>Mucoromycota</taxon>
        <taxon>Glomeromycotina</taxon>
        <taxon>Glomeromycetes</taxon>
        <taxon>Glomerales</taxon>
        <taxon>Glomeraceae</taxon>
        <taxon>Glomus</taxon>
    </lineage>
</organism>
<evidence type="ECO:0000313" key="5">
    <source>
        <dbReference type="Proteomes" id="UP000265703"/>
    </source>
</evidence>
<dbReference type="InterPro" id="IPR002876">
    <property type="entry name" value="Transcrip_reg_TACO1-like"/>
</dbReference>
<dbReference type="InterPro" id="IPR049083">
    <property type="entry name" value="TACO1_YebC_N"/>
</dbReference>
<evidence type="ECO:0000259" key="3">
    <source>
        <dbReference type="Pfam" id="PF20772"/>
    </source>
</evidence>
<dbReference type="InterPro" id="IPR017856">
    <property type="entry name" value="Integrase-like_N"/>
</dbReference>
<evidence type="ECO:0000259" key="2">
    <source>
        <dbReference type="Pfam" id="PF01709"/>
    </source>
</evidence>
<dbReference type="InterPro" id="IPR029072">
    <property type="entry name" value="YebC-like"/>
</dbReference>
<sequence length="293" mass="33147">MFHTTRSLLSRTLNYKIFPLFSNVYVNNVYNVQKRFSGHNKWSKIRHVKGVKDLERGILFTKLSKEIQLANFSPLICLIINFVRRDKVGGSEPGQNARLAAALASAKKAHMPKDNVENSIKRALGQGKAESIESINYEGYGPGGIAFIIETVTDNKNRTVKDLKHFFAKAGGSMSAVSWMFDKKGTVQFNHGSTQDTLDKMMDNVMEVNEVEDIQELGDDSLEIICPSSSVNAIYEELTKKYNYEVIRMSSEYIPTSTIIVDENDKELVEKLTRFMNNLNDHEDVIKVHNNAE</sequence>
<dbReference type="Pfam" id="PF01709">
    <property type="entry name" value="Transcrip_reg"/>
    <property type="match status" value="1"/>
</dbReference>
<dbReference type="SUPFAM" id="SSF75625">
    <property type="entry name" value="YebC-like"/>
    <property type="match status" value="1"/>
</dbReference>
<feature type="domain" description="TACO1/YebC-like second and third" evidence="2">
    <location>
        <begin position="133"/>
        <end position="292"/>
    </location>
</feature>
<evidence type="ECO:0000313" key="4">
    <source>
        <dbReference type="EMBL" id="RIA99231.1"/>
    </source>
</evidence>
<feature type="domain" description="TACO1/YebC-like N-terminal" evidence="3">
    <location>
        <begin position="40"/>
        <end position="125"/>
    </location>
</feature>
<gene>
    <name evidence="4" type="ORF">C1645_731029</name>
</gene>
<dbReference type="PANTHER" id="PTHR12532">
    <property type="entry name" value="TRANSLATIONAL ACTIVATOR OF CYTOCHROME C OXIDASE 1"/>
    <property type="match status" value="1"/>
</dbReference>